<protein>
    <submittedName>
        <fullName evidence="1">Uncharacterized protein</fullName>
    </submittedName>
</protein>
<evidence type="ECO:0000313" key="2">
    <source>
        <dbReference type="Proteomes" id="UP000218811"/>
    </source>
</evidence>
<proteinExistence type="predicted"/>
<dbReference type="Proteomes" id="UP000218811">
    <property type="component" value="Unassembled WGS sequence"/>
</dbReference>
<keyword evidence="2" id="KW-1185">Reference proteome</keyword>
<gene>
    <name evidence="1" type="ORF">WOLCODRAFT_161695</name>
</gene>
<dbReference type="AlphaFoldDB" id="A0A2H3JAI9"/>
<sequence>MTTQYTKNRGPILRRFDQHGSPGFRLDDARRGDFSALTERYDRSFDDLGLNSAREVNIHIPLRGYGVYMRRFSQGGMVHFNVQQMLLRIVGIAQDMIEEYQHKYCAERDFQVGGPGHIRLRHVLLQNVYKIDDTNFGITLLVSGTVYANVLGVTYQ</sequence>
<evidence type="ECO:0000313" key="1">
    <source>
        <dbReference type="EMBL" id="PCH38605.1"/>
    </source>
</evidence>
<organism evidence="1 2">
    <name type="scientific">Wolfiporia cocos (strain MD-104)</name>
    <name type="common">Brown rot fungus</name>
    <dbReference type="NCBI Taxonomy" id="742152"/>
    <lineage>
        <taxon>Eukaryota</taxon>
        <taxon>Fungi</taxon>
        <taxon>Dikarya</taxon>
        <taxon>Basidiomycota</taxon>
        <taxon>Agaricomycotina</taxon>
        <taxon>Agaricomycetes</taxon>
        <taxon>Polyporales</taxon>
        <taxon>Phaeolaceae</taxon>
        <taxon>Wolfiporia</taxon>
    </lineage>
</organism>
<reference evidence="1 2" key="1">
    <citation type="journal article" date="2012" name="Science">
        <title>The Paleozoic origin of enzymatic lignin decomposition reconstructed from 31 fungal genomes.</title>
        <authorList>
            <person name="Floudas D."/>
            <person name="Binder M."/>
            <person name="Riley R."/>
            <person name="Barry K."/>
            <person name="Blanchette R.A."/>
            <person name="Henrissat B."/>
            <person name="Martinez A.T."/>
            <person name="Otillar R."/>
            <person name="Spatafora J.W."/>
            <person name="Yadav J.S."/>
            <person name="Aerts A."/>
            <person name="Benoit I."/>
            <person name="Boyd A."/>
            <person name="Carlson A."/>
            <person name="Copeland A."/>
            <person name="Coutinho P.M."/>
            <person name="de Vries R.P."/>
            <person name="Ferreira P."/>
            <person name="Findley K."/>
            <person name="Foster B."/>
            <person name="Gaskell J."/>
            <person name="Glotzer D."/>
            <person name="Gorecki P."/>
            <person name="Heitman J."/>
            <person name="Hesse C."/>
            <person name="Hori C."/>
            <person name="Igarashi K."/>
            <person name="Jurgens J.A."/>
            <person name="Kallen N."/>
            <person name="Kersten P."/>
            <person name="Kohler A."/>
            <person name="Kuees U."/>
            <person name="Kumar T.K.A."/>
            <person name="Kuo A."/>
            <person name="LaButti K."/>
            <person name="Larrondo L.F."/>
            <person name="Lindquist E."/>
            <person name="Ling A."/>
            <person name="Lombard V."/>
            <person name="Lucas S."/>
            <person name="Lundell T."/>
            <person name="Martin R."/>
            <person name="McLaughlin D.J."/>
            <person name="Morgenstern I."/>
            <person name="Morin E."/>
            <person name="Murat C."/>
            <person name="Nagy L.G."/>
            <person name="Nolan M."/>
            <person name="Ohm R.A."/>
            <person name="Patyshakuliyeva A."/>
            <person name="Rokas A."/>
            <person name="Ruiz-Duenas F.J."/>
            <person name="Sabat G."/>
            <person name="Salamov A."/>
            <person name="Samejima M."/>
            <person name="Schmutz J."/>
            <person name="Slot J.C."/>
            <person name="St John F."/>
            <person name="Stenlid J."/>
            <person name="Sun H."/>
            <person name="Sun S."/>
            <person name="Syed K."/>
            <person name="Tsang A."/>
            <person name="Wiebenga A."/>
            <person name="Young D."/>
            <person name="Pisabarro A."/>
            <person name="Eastwood D.C."/>
            <person name="Martin F."/>
            <person name="Cullen D."/>
            <person name="Grigoriev I.V."/>
            <person name="Hibbett D.S."/>
        </authorList>
    </citation>
    <scope>NUCLEOTIDE SEQUENCE [LARGE SCALE GENOMIC DNA]</scope>
    <source>
        <strain evidence="1 2">MD-104</strain>
    </source>
</reference>
<accession>A0A2H3JAI9</accession>
<name>A0A2H3JAI9_WOLCO</name>
<dbReference type="EMBL" id="KB467942">
    <property type="protein sequence ID" value="PCH38605.1"/>
    <property type="molecule type" value="Genomic_DNA"/>
</dbReference>